<feature type="transmembrane region" description="Helical" evidence="10">
    <location>
        <begin position="157"/>
        <end position="185"/>
    </location>
</feature>
<feature type="transmembrane region" description="Helical" evidence="10">
    <location>
        <begin position="119"/>
        <end position="137"/>
    </location>
</feature>
<keyword evidence="6 10" id="KW-0472">Membrane</keyword>
<dbReference type="SUPFAM" id="SSF81321">
    <property type="entry name" value="Family A G protein-coupled receptor-like"/>
    <property type="match status" value="1"/>
</dbReference>
<dbReference type="Proteomes" id="UP000233080">
    <property type="component" value="Unassembled WGS sequence"/>
</dbReference>
<dbReference type="PANTHER" id="PTHR11334:SF29">
    <property type="entry name" value="MAS-RELATED G-PROTEIN COUPLED RECEPTOR MEMBER X2"/>
    <property type="match status" value="1"/>
</dbReference>
<keyword evidence="2" id="KW-1003">Cell membrane</keyword>
<dbReference type="AlphaFoldDB" id="A0A2K5K1D5"/>
<sequence>MDPTISAWGTELAPIHETEETHTQRCGLEVLVLAVLIFITELVGLAGNAVLLWLLGFHMQCNTFSLYIRNLARADFLFFFFQILEIMEFYNNFFHPIFILFPYVPQHYHHPCLCYRHEHTPVMCALFWALSLMLSILKGMFRSFLMSFHDYHCCPMLNFITVAGVIFLCVVLCGSSLTLLVRILYGSRQMSLTRLYMTILLTVLVFLLCSLPFGIQWFLLYWIQKDFHDLPCLVLLVSDPCQSIIYFFMGSFRQHQNWQNLKLVLQRALQDTLELPEETLELSGSRLGQ</sequence>
<evidence type="ECO:0000313" key="11">
    <source>
        <dbReference type="Ensembl" id="ENSCANP00000034924.1"/>
    </source>
</evidence>
<reference evidence="11" key="2">
    <citation type="submission" date="2025-09" db="UniProtKB">
        <authorList>
            <consortium name="Ensembl"/>
        </authorList>
    </citation>
    <scope>IDENTIFICATION</scope>
</reference>
<dbReference type="PRINTS" id="PR02108">
    <property type="entry name" value="MRGPCRFAMILY"/>
</dbReference>
<proteinExistence type="predicted"/>
<dbReference type="GO" id="GO:0004930">
    <property type="term" value="F:G protein-coupled receptor activity"/>
    <property type="evidence" value="ECO:0007669"/>
    <property type="project" value="UniProtKB-KW"/>
</dbReference>
<organism evidence="11 12">
    <name type="scientific">Colobus angolensis palliatus</name>
    <name type="common">Peters' Angolan colobus</name>
    <dbReference type="NCBI Taxonomy" id="336983"/>
    <lineage>
        <taxon>Eukaryota</taxon>
        <taxon>Metazoa</taxon>
        <taxon>Chordata</taxon>
        <taxon>Craniata</taxon>
        <taxon>Vertebrata</taxon>
        <taxon>Euteleostomi</taxon>
        <taxon>Mammalia</taxon>
        <taxon>Eutheria</taxon>
        <taxon>Euarchontoglires</taxon>
        <taxon>Primates</taxon>
        <taxon>Haplorrhini</taxon>
        <taxon>Catarrhini</taxon>
        <taxon>Cercopithecidae</taxon>
        <taxon>Colobinae</taxon>
        <taxon>Colobus</taxon>
    </lineage>
</organism>
<feature type="transmembrane region" description="Helical" evidence="10">
    <location>
        <begin position="30"/>
        <end position="55"/>
    </location>
</feature>
<evidence type="ECO:0000256" key="3">
    <source>
        <dbReference type="ARBA" id="ARBA00022692"/>
    </source>
</evidence>
<protein>
    <recommendedName>
        <fullName evidence="9">Mas-related G-protein coupled receptor member X2</fullName>
    </recommendedName>
</protein>
<comment type="subcellular location">
    <subcellularLocation>
        <location evidence="1">Cell membrane</location>
        <topology evidence="1">Multi-pass membrane protein</topology>
    </subcellularLocation>
</comment>
<evidence type="ECO:0000256" key="9">
    <source>
        <dbReference type="ARBA" id="ARBA00039961"/>
    </source>
</evidence>
<evidence type="ECO:0000256" key="6">
    <source>
        <dbReference type="ARBA" id="ARBA00023136"/>
    </source>
</evidence>
<feature type="transmembrane region" description="Helical" evidence="10">
    <location>
        <begin position="197"/>
        <end position="223"/>
    </location>
</feature>
<keyword evidence="4 10" id="KW-1133">Transmembrane helix</keyword>
<keyword evidence="7" id="KW-0675">Receptor</keyword>
<dbReference type="GO" id="GO:0005886">
    <property type="term" value="C:plasma membrane"/>
    <property type="evidence" value="ECO:0007669"/>
    <property type="project" value="UniProtKB-SubCell"/>
</dbReference>
<evidence type="ECO:0000313" key="12">
    <source>
        <dbReference type="Proteomes" id="UP000233080"/>
    </source>
</evidence>
<dbReference type="Ensembl" id="ENSCANT00000058159.1">
    <property type="protein sequence ID" value="ENSCANP00000034924.1"/>
    <property type="gene ID" value="ENSCANG00000041154.1"/>
</dbReference>
<dbReference type="PRINTS" id="PR00237">
    <property type="entry name" value="GPCRRHODOPSN"/>
</dbReference>
<evidence type="ECO:0000256" key="8">
    <source>
        <dbReference type="ARBA" id="ARBA00023224"/>
    </source>
</evidence>
<dbReference type="InterPro" id="IPR026234">
    <property type="entry name" value="MRGPCRFAMILY"/>
</dbReference>
<evidence type="ECO:0000256" key="10">
    <source>
        <dbReference type="SAM" id="Phobius"/>
    </source>
</evidence>
<name>A0A2K5K1D5_COLAP</name>
<keyword evidence="5" id="KW-0297">G-protein coupled receptor</keyword>
<accession>A0A2K5K1D5</accession>
<keyword evidence="3 10" id="KW-0812">Transmembrane</keyword>
<dbReference type="Gene3D" id="1.20.1070.10">
    <property type="entry name" value="Rhodopsin 7-helix transmembrane proteins"/>
    <property type="match status" value="2"/>
</dbReference>
<evidence type="ECO:0000256" key="1">
    <source>
        <dbReference type="ARBA" id="ARBA00004651"/>
    </source>
</evidence>
<evidence type="ECO:0000256" key="2">
    <source>
        <dbReference type="ARBA" id="ARBA00022475"/>
    </source>
</evidence>
<dbReference type="OMA" id="NCENRAF"/>
<evidence type="ECO:0000256" key="5">
    <source>
        <dbReference type="ARBA" id="ARBA00023040"/>
    </source>
</evidence>
<evidence type="ECO:0000256" key="7">
    <source>
        <dbReference type="ARBA" id="ARBA00023170"/>
    </source>
</evidence>
<keyword evidence="12" id="KW-1185">Reference proteome</keyword>
<dbReference type="InterPro" id="IPR000276">
    <property type="entry name" value="GPCR_Rhodpsn"/>
</dbReference>
<keyword evidence="8" id="KW-0807">Transducer</keyword>
<evidence type="ECO:0000256" key="4">
    <source>
        <dbReference type="ARBA" id="ARBA00022989"/>
    </source>
</evidence>
<reference evidence="11" key="1">
    <citation type="submission" date="2025-08" db="UniProtKB">
        <authorList>
            <consortium name="Ensembl"/>
        </authorList>
    </citation>
    <scope>IDENTIFICATION</scope>
</reference>
<feature type="transmembrane region" description="Helical" evidence="10">
    <location>
        <begin position="76"/>
        <end position="99"/>
    </location>
</feature>
<dbReference type="PANTHER" id="PTHR11334">
    <property type="entry name" value="MAS-RELATED G-PROTEIN COUPLED RECEPTOR"/>
    <property type="match status" value="1"/>
</dbReference>